<dbReference type="EMBL" id="SGPM01000348">
    <property type="protein sequence ID" value="THH26442.1"/>
    <property type="molecule type" value="Genomic_DNA"/>
</dbReference>
<feature type="compositionally biased region" description="Basic and acidic residues" evidence="1">
    <location>
        <begin position="51"/>
        <end position="62"/>
    </location>
</feature>
<evidence type="ECO:0000313" key="2">
    <source>
        <dbReference type="EMBL" id="THH26442.1"/>
    </source>
</evidence>
<keyword evidence="3" id="KW-1185">Reference proteome</keyword>
<proteinExistence type="predicted"/>
<feature type="compositionally biased region" description="Polar residues" evidence="1">
    <location>
        <begin position="254"/>
        <end position="288"/>
    </location>
</feature>
<evidence type="ECO:0000313" key="3">
    <source>
        <dbReference type="Proteomes" id="UP000308730"/>
    </source>
</evidence>
<feature type="region of interest" description="Disordered" evidence="1">
    <location>
        <begin position="161"/>
        <end position="592"/>
    </location>
</feature>
<reference evidence="2 3" key="1">
    <citation type="submission" date="2019-02" db="EMBL/GenBank/DDBJ databases">
        <title>Genome sequencing of the rare red list fungi Antrodiella citrinella (Flaviporus citrinellus).</title>
        <authorList>
            <person name="Buettner E."/>
            <person name="Kellner H."/>
        </authorList>
    </citation>
    <scope>NUCLEOTIDE SEQUENCE [LARGE SCALE GENOMIC DNA]</scope>
    <source>
        <strain evidence="2 3">DSM 108506</strain>
    </source>
</reference>
<dbReference type="AlphaFoldDB" id="A0A4S4MKR1"/>
<feature type="compositionally biased region" description="Low complexity" evidence="1">
    <location>
        <begin position="335"/>
        <end position="359"/>
    </location>
</feature>
<feature type="compositionally biased region" description="Polar residues" evidence="1">
    <location>
        <begin position="108"/>
        <end position="126"/>
    </location>
</feature>
<feature type="compositionally biased region" description="Low complexity" evidence="1">
    <location>
        <begin position="459"/>
        <end position="474"/>
    </location>
</feature>
<feature type="compositionally biased region" description="Polar residues" evidence="1">
    <location>
        <begin position="475"/>
        <end position="498"/>
    </location>
</feature>
<feature type="compositionally biased region" description="Basic and acidic residues" evidence="1">
    <location>
        <begin position="24"/>
        <end position="34"/>
    </location>
</feature>
<feature type="compositionally biased region" description="Polar residues" evidence="1">
    <location>
        <begin position="517"/>
        <end position="529"/>
    </location>
</feature>
<feature type="compositionally biased region" description="Low complexity" evidence="1">
    <location>
        <begin position="74"/>
        <end position="88"/>
    </location>
</feature>
<feature type="compositionally biased region" description="Polar residues" evidence="1">
    <location>
        <begin position="555"/>
        <end position="565"/>
    </location>
</feature>
<organism evidence="2 3">
    <name type="scientific">Antrodiella citrinella</name>
    <dbReference type="NCBI Taxonomy" id="2447956"/>
    <lineage>
        <taxon>Eukaryota</taxon>
        <taxon>Fungi</taxon>
        <taxon>Dikarya</taxon>
        <taxon>Basidiomycota</taxon>
        <taxon>Agaricomycotina</taxon>
        <taxon>Agaricomycetes</taxon>
        <taxon>Polyporales</taxon>
        <taxon>Steccherinaceae</taxon>
        <taxon>Antrodiella</taxon>
    </lineage>
</organism>
<protein>
    <submittedName>
        <fullName evidence="2">Uncharacterized protein</fullName>
    </submittedName>
</protein>
<feature type="compositionally biased region" description="Polar residues" evidence="1">
    <location>
        <begin position="172"/>
        <end position="197"/>
    </location>
</feature>
<dbReference type="Proteomes" id="UP000308730">
    <property type="component" value="Unassembled WGS sequence"/>
</dbReference>
<name>A0A4S4MKR1_9APHY</name>
<dbReference type="OrthoDB" id="9332038at2759"/>
<sequence>MHKARKRTSEEFELDNNGVLVSKHMFDTPRDNDKVRRHVSLGVGSPSVVSPRDKGKDRRRDTLSVNVKHARQPSAGSSSSSHGEVAASRRVHTSDFSHLPPSPSSSSITQFLKHSSNGSTASSPLHNPNRDSHNVAHSLLRGTQEGWSDLDDQATAEALRKLDGLTGRAARTRSSIGGHSRVGSSSRPSTPQKTASGQWEGVPSSENRRSSRRISTHASFSAKDKEKLSQQATSPPNAGVGLGIIEATPEKDQTASANEPSQYSSPSPDKSLKNHGSSNTRHSFTPKRSSASSTTYASTPTSSRDSASLSATTNATSVSALSNRQSLGGKVRRNSAGSDISHSSADAAAYRAAVAAPADATEEHVVPPVPPLPKDISTFKPPPIQTPPATTYLAAPEQKEDNQRNRASLEVPQFPGTPSKHQSLSVGKSVTPTNPPTTVQKTPSKKWSFTGALGKRLAKSPSSSSITDSTAKSPRTLSFGQQLRKSGSKEQALSTSSKRSSEDWSPINAEGMASELSLASVSSIGSGHRSTPPPSAPLPILSSKTPDHLVPSRAETASSASTNLMASAPPLPNNAPRPSSSMWSTRFAPSGA</sequence>
<feature type="compositionally biased region" description="Low complexity" evidence="1">
    <location>
        <begin position="289"/>
        <end position="323"/>
    </location>
</feature>
<gene>
    <name evidence="2" type="ORF">EUX98_g7742</name>
</gene>
<evidence type="ECO:0000256" key="1">
    <source>
        <dbReference type="SAM" id="MobiDB-lite"/>
    </source>
</evidence>
<feature type="compositionally biased region" description="Low complexity" evidence="1">
    <location>
        <begin position="40"/>
        <end position="50"/>
    </location>
</feature>
<feature type="compositionally biased region" description="Polar residues" evidence="1">
    <location>
        <begin position="419"/>
        <end position="447"/>
    </location>
</feature>
<accession>A0A4S4MKR1</accession>
<comment type="caution">
    <text evidence="2">The sequence shown here is derived from an EMBL/GenBank/DDBJ whole genome shotgun (WGS) entry which is preliminary data.</text>
</comment>
<feature type="region of interest" description="Disordered" evidence="1">
    <location>
        <begin position="1"/>
        <end position="135"/>
    </location>
</feature>